<feature type="region of interest" description="Disordered" evidence="1">
    <location>
        <begin position="145"/>
        <end position="167"/>
    </location>
</feature>
<dbReference type="AlphaFoldDB" id="A0A6H5GPC4"/>
<gene>
    <name evidence="2" type="ORF">NTEN_LOCUS11411</name>
</gene>
<sequence length="191" mass="22127">MEESERQFSERDEKNHRKRSIVRSGLEALQSAPIPDRRPAKVQQDFIRQRRNVLRHHHRLAQSGIRRLAAGPGFARYSKFTTVDVVAQEETRERTRRQGNSDRAADFDEFGLPVPVQSMGVFQCRRGLPFFHEPHPAYENVQFSAEASNQKQNSANPHRGNGRRFDSESSQFFQRTLKLRDSTVALNYCDT</sequence>
<reference evidence="2 3" key="1">
    <citation type="submission" date="2020-02" db="EMBL/GenBank/DDBJ databases">
        <authorList>
            <person name="Ferguson B K."/>
        </authorList>
    </citation>
    <scope>NUCLEOTIDE SEQUENCE [LARGE SCALE GENOMIC DNA]</scope>
</reference>
<keyword evidence="3" id="KW-1185">Reference proteome</keyword>
<evidence type="ECO:0000313" key="2">
    <source>
        <dbReference type="EMBL" id="CAB0005934.1"/>
    </source>
</evidence>
<feature type="compositionally biased region" description="Polar residues" evidence="1">
    <location>
        <begin position="145"/>
        <end position="156"/>
    </location>
</feature>
<dbReference type="Proteomes" id="UP000479000">
    <property type="component" value="Unassembled WGS sequence"/>
</dbReference>
<evidence type="ECO:0000256" key="1">
    <source>
        <dbReference type="SAM" id="MobiDB-lite"/>
    </source>
</evidence>
<proteinExistence type="predicted"/>
<feature type="compositionally biased region" description="Basic and acidic residues" evidence="1">
    <location>
        <begin position="1"/>
        <end position="15"/>
    </location>
</feature>
<organism evidence="2 3">
    <name type="scientific">Nesidiocoris tenuis</name>
    <dbReference type="NCBI Taxonomy" id="355587"/>
    <lineage>
        <taxon>Eukaryota</taxon>
        <taxon>Metazoa</taxon>
        <taxon>Ecdysozoa</taxon>
        <taxon>Arthropoda</taxon>
        <taxon>Hexapoda</taxon>
        <taxon>Insecta</taxon>
        <taxon>Pterygota</taxon>
        <taxon>Neoptera</taxon>
        <taxon>Paraneoptera</taxon>
        <taxon>Hemiptera</taxon>
        <taxon>Heteroptera</taxon>
        <taxon>Panheteroptera</taxon>
        <taxon>Cimicomorpha</taxon>
        <taxon>Miridae</taxon>
        <taxon>Dicyphina</taxon>
        <taxon>Nesidiocoris</taxon>
    </lineage>
</organism>
<name>A0A6H5GPC4_9HEMI</name>
<feature type="region of interest" description="Disordered" evidence="1">
    <location>
        <begin position="1"/>
        <end position="41"/>
    </location>
</feature>
<dbReference type="EMBL" id="CADCXU010016938">
    <property type="protein sequence ID" value="CAB0005934.1"/>
    <property type="molecule type" value="Genomic_DNA"/>
</dbReference>
<protein>
    <submittedName>
        <fullName evidence="2">Uncharacterized protein</fullName>
    </submittedName>
</protein>
<evidence type="ECO:0000313" key="3">
    <source>
        <dbReference type="Proteomes" id="UP000479000"/>
    </source>
</evidence>
<accession>A0A6H5GPC4</accession>